<dbReference type="PANTHER" id="PTHR32552:SF68">
    <property type="entry name" value="FERRICHROME OUTER MEMBRANE TRANSPORTER_PHAGE RECEPTOR"/>
    <property type="match status" value="1"/>
</dbReference>
<dbReference type="NCBIfam" id="TIGR01783">
    <property type="entry name" value="TonB-siderophor"/>
    <property type="match status" value="1"/>
</dbReference>
<dbReference type="Gene3D" id="2.170.130.10">
    <property type="entry name" value="TonB-dependent receptor, plug domain"/>
    <property type="match status" value="1"/>
</dbReference>
<evidence type="ECO:0000259" key="17">
    <source>
        <dbReference type="Pfam" id="PF00593"/>
    </source>
</evidence>
<dbReference type="Gene3D" id="2.40.170.20">
    <property type="entry name" value="TonB-dependent receptor, beta-barrel domain"/>
    <property type="match status" value="1"/>
</dbReference>
<dbReference type="PANTHER" id="PTHR32552">
    <property type="entry name" value="FERRICHROME IRON RECEPTOR-RELATED"/>
    <property type="match status" value="1"/>
</dbReference>
<comment type="subcellular location">
    <subcellularLocation>
        <location evidence="1 14">Cell outer membrane</location>
        <topology evidence="1 14">Multi-pass membrane protein</topology>
    </subcellularLocation>
</comment>
<comment type="caution">
    <text evidence="19">The sequence shown here is derived from an EMBL/GenBank/DDBJ whole genome shotgun (WGS) entry which is preliminary data.</text>
</comment>
<evidence type="ECO:0000256" key="14">
    <source>
        <dbReference type="PROSITE-ProRule" id="PRU01360"/>
    </source>
</evidence>
<keyword evidence="8" id="KW-0408">Iron</keyword>
<keyword evidence="7 16" id="KW-0732">Signal</keyword>
<evidence type="ECO:0000256" key="6">
    <source>
        <dbReference type="ARBA" id="ARBA00022692"/>
    </source>
</evidence>
<dbReference type="InterPro" id="IPR000531">
    <property type="entry name" value="Beta-barrel_TonB"/>
</dbReference>
<feature type="domain" description="TonB-dependent receptor plug" evidence="18">
    <location>
        <begin position="82"/>
        <end position="179"/>
    </location>
</feature>
<dbReference type="Pfam" id="PF00593">
    <property type="entry name" value="TonB_dep_Rec_b-barrel"/>
    <property type="match status" value="1"/>
</dbReference>
<reference evidence="19 20" key="1">
    <citation type="submission" date="2023-07" db="EMBL/GenBank/DDBJ databases">
        <title>Sorghum-associated microbial communities from plants grown in Nebraska, USA.</title>
        <authorList>
            <person name="Schachtman D."/>
        </authorList>
    </citation>
    <scope>NUCLEOTIDE SEQUENCE [LARGE SCALE GENOMIC DNA]</scope>
    <source>
        <strain evidence="19 20">DS1307</strain>
    </source>
</reference>
<dbReference type="InterPro" id="IPR012910">
    <property type="entry name" value="Plug_dom"/>
</dbReference>
<dbReference type="Pfam" id="PF07715">
    <property type="entry name" value="Plug"/>
    <property type="match status" value="1"/>
</dbReference>
<comment type="similarity">
    <text evidence="2 14 15">Belongs to the TonB-dependent receptor family.</text>
</comment>
<dbReference type="CDD" id="cd01347">
    <property type="entry name" value="ligand_gated_channel"/>
    <property type="match status" value="1"/>
</dbReference>
<keyword evidence="6 14" id="KW-0812">Transmembrane</keyword>
<evidence type="ECO:0000256" key="1">
    <source>
        <dbReference type="ARBA" id="ARBA00004571"/>
    </source>
</evidence>
<feature type="chain" id="PRO_5045055538" evidence="16">
    <location>
        <begin position="39"/>
        <end position="721"/>
    </location>
</feature>
<name>A0ABT9PTR5_9HYPH</name>
<evidence type="ECO:0000256" key="12">
    <source>
        <dbReference type="ARBA" id="ARBA00023170"/>
    </source>
</evidence>
<evidence type="ECO:0000256" key="15">
    <source>
        <dbReference type="RuleBase" id="RU003357"/>
    </source>
</evidence>
<evidence type="ECO:0000256" key="4">
    <source>
        <dbReference type="ARBA" id="ARBA00022452"/>
    </source>
</evidence>
<keyword evidence="11 14" id="KW-0472">Membrane</keyword>
<dbReference type="InterPro" id="IPR037066">
    <property type="entry name" value="Plug_dom_sf"/>
</dbReference>
<keyword evidence="4 14" id="KW-1134">Transmembrane beta strand</keyword>
<evidence type="ECO:0000313" key="20">
    <source>
        <dbReference type="Proteomes" id="UP001241472"/>
    </source>
</evidence>
<dbReference type="SUPFAM" id="SSF56935">
    <property type="entry name" value="Porins"/>
    <property type="match status" value="1"/>
</dbReference>
<keyword evidence="13 14" id="KW-0998">Cell outer membrane</keyword>
<dbReference type="PROSITE" id="PS52016">
    <property type="entry name" value="TONB_DEPENDENT_REC_3"/>
    <property type="match status" value="1"/>
</dbReference>
<keyword evidence="9" id="KW-0406">Ion transport</keyword>
<evidence type="ECO:0000256" key="5">
    <source>
        <dbReference type="ARBA" id="ARBA00022496"/>
    </source>
</evidence>
<feature type="domain" description="TonB-dependent receptor-like beta-barrel" evidence="17">
    <location>
        <begin position="253"/>
        <end position="689"/>
    </location>
</feature>
<organism evidence="19 20">
    <name type="scientific">Neorhizobium huautlense</name>
    <dbReference type="NCBI Taxonomy" id="67774"/>
    <lineage>
        <taxon>Bacteria</taxon>
        <taxon>Pseudomonadati</taxon>
        <taxon>Pseudomonadota</taxon>
        <taxon>Alphaproteobacteria</taxon>
        <taxon>Hyphomicrobiales</taxon>
        <taxon>Rhizobiaceae</taxon>
        <taxon>Rhizobium/Agrobacterium group</taxon>
        <taxon>Neorhizobium</taxon>
    </lineage>
</organism>
<evidence type="ECO:0000256" key="7">
    <source>
        <dbReference type="ARBA" id="ARBA00022729"/>
    </source>
</evidence>
<evidence type="ECO:0000256" key="13">
    <source>
        <dbReference type="ARBA" id="ARBA00023237"/>
    </source>
</evidence>
<keyword evidence="12 19" id="KW-0675">Receptor</keyword>
<feature type="signal peptide" evidence="16">
    <location>
        <begin position="1"/>
        <end position="38"/>
    </location>
</feature>
<evidence type="ECO:0000256" key="2">
    <source>
        <dbReference type="ARBA" id="ARBA00009810"/>
    </source>
</evidence>
<protein>
    <submittedName>
        <fullName evidence="19">Iron complex outermembrane receptor protein</fullName>
    </submittedName>
</protein>
<dbReference type="EMBL" id="JAUSRF010000005">
    <property type="protein sequence ID" value="MDP9837129.1"/>
    <property type="molecule type" value="Genomic_DNA"/>
</dbReference>
<accession>A0ABT9PTR5</accession>
<keyword evidence="10 15" id="KW-0798">TonB box</keyword>
<evidence type="ECO:0000256" key="3">
    <source>
        <dbReference type="ARBA" id="ARBA00022448"/>
    </source>
</evidence>
<sequence>MDSKRTGRTKKRSFTRRANAVLLSCTAIIALAPGLVVAQEPASGAATVLQTITVEGNGGDDDSKTIVANRTTGAGKLATEVLTTPASVSVVTAKEIQERGATSVEQVVQYTAGVITDFYGTDDRFDYFDIRGFTPYTYRDGLAIGRTFGGIKEEPYAFERLEVLKGVSSAGFGVAEPGGSVNYVTKTPKSERFGEVYTTGGSYAHKEVGFDFGDNITQDDTLSYRLTGKLQRADAEYDFSRDDENFFMGGLTWRPTDATSLTFVYDHLDKKGVPGSGGYPLEGDFDRSSFFGEPDYYHNNVNRNSYSLMFDHDFGNGLSFGSKARYSKSFIDAASAYLLRTTPGSTEASRYFYGSDQSVEQFVVDANLTYEANFDTVDSRTLVGVEYNSYKSDNYTLYLSPENPWDPYPFYPVPPIDWTNPVYSGGPDPSLLKSLQTSDQKTKAIYLQQELTFSDRLTVSLGLRNDWLDLSDTSQAPSLPGSSAQGDYSEFTKRIGVSYKITPELAAFASYGESVAPPATGAEPTTGKQYEFGFKYKPDALPALFTASFYDLTKKNVGTYDYVTYLPDTVEKVRNRGIELEAKAEVTDNINLIASYSYIDSKIDEPGGSTDGNRLMRVPEHVASVWGTYTLPGDGARGDMTFGLGARYMGEYFTNIENTTYGEESILFDAAFTYKVQPNTTFQLNVSNLFDEKHIAQRDDAAGIKFYNAGRTIMATLRQSW</sequence>
<dbReference type="InterPro" id="IPR010105">
    <property type="entry name" value="TonB_sidphr_rcpt"/>
</dbReference>
<gene>
    <name evidence="19" type="ORF">J2T09_001881</name>
</gene>
<evidence type="ECO:0000313" key="19">
    <source>
        <dbReference type="EMBL" id="MDP9837129.1"/>
    </source>
</evidence>
<evidence type="ECO:0000256" key="10">
    <source>
        <dbReference type="ARBA" id="ARBA00023077"/>
    </source>
</evidence>
<evidence type="ECO:0000256" key="9">
    <source>
        <dbReference type="ARBA" id="ARBA00023065"/>
    </source>
</evidence>
<evidence type="ECO:0000259" key="18">
    <source>
        <dbReference type="Pfam" id="PF07715"/>
    </source>
</evidence>
<dbReference type="RefSeq" id="WP_306833554.1">
    <property type="nucleotide sequence ID" value="NZ_JAUSRF010000005.1"/>
</dbReference>
<keyword evidence="5" id="KW-0410">Iron transport</keyword>
<dbReference type="InterPro" id="IPR039426">
    <property type="entry name" value="TonB-dep_rcpt-like"/>
</dbReference>
<dbReference type="Proteomes" id="UP001241472">
    <property type="component" value="Unassembled WGS sequence"/>
</dbReference>
<evidence type="ECO:0000256" key="16">
    <source>
        <dbReference type="SAM" id="SignalP"/>
    </source>
</evidence>
<evidence type="ECO:0000256" key="8">
    <source>
        <dbReference type="ARBA" id="ARBA00023004"/>
    </source>
</evidence>
<proteinExistence type="inferred from homology"/>
<evidence type="ECO:0000256" key="11">
    <source>
        <dbReference type="ARBA" id="ARBA00023136"/>
    </source>
</evidence>
<keyword evidence="3 14" id="KW-0813">Transport</keyword>
<dbReference type="InterPro" id="IPR036942">
    <property type="entry name" value="Beta-barrel_TonB_sf"/>
</dbReference>
<keyword evidence="20" id="KW-1185">Reference proteome</keyword>